<dbReference type="PANTHER" id="PTHR21089:SF1">
    <property type="entry name" value="BIFUNCTIONAL 3-DEHYDROQUINATE DEHYDRATASE_SHIKIMATE DEHYDROGENASE, CHLOROPLASTIC"/>
    <property type="match status" value="1"/>
</dbReference>
<dbReference type="InterPro" id="IPR046346">
    <property type="entry name" value="Aminoacid_DH-like_N_sf"/>
</dbReference>
<feature type="domain" description="Shikimate dehydrogenase substrate binding N-terminal" evidence="3">
    <location>
        <begin position="8"/>
        <end position="90"/>
    </location>
</feature>
<name>A0A417ZAG8_9MICO</name>
<dbReference type="InterPro" id="IPR013708">
    <property type="entry name" value="Shikimate_DH-bd_N"/>
</dbReference>
<evidence type="ECO:0000259" key="3">
    <source>
        <dbReference type="Pfam" id="PF08501"/>
    </source>
</evidence>
<evidence type="ECO:0000256" key="1">
    <source>
        <dbReference type="ARBA" id="ARBA00004871"/>
    </source>
</evidence>
<dbReference type="NCBIfam" id="TIGR01809">
    <property type="entry name" value="Shik-DH-AROM"/>
    <property type="match status" value="1"/>
</dbReference>
<evidence type="ECO:0000313" key="5">
    <source>
        <dbReference type="EMBL" id="RHW47641.1"/>
    </source>
</evidence>
<dbReference type="GO" id="GO:0004764">
    <property type="term" value="F:shikimate 3-dehydrogenase (NADP+) activity"/>
    <property type="evidence" value="ECO:0007669"/>
    <property type="project" value="UniProtKB-EC"/>
</dbReference>
<keyword evidence="2" id="KW-0028">Amino-acid biosynthesis</keyword>
<keyword evidence="2" id="KW-0057">Aromatic amino acid biosynthesis</keyword>
<feature type="domain" description="SDH C-terminal" evidence="4">
    <location>
        <begin position="247"/>
        <end position="276"/>
    </location>
</feature>
<protein>
    <submittedName>
        <fullName evidence="5">Shikimate dehydrogenase</fullName>
        <ecNumber evidence="5">1.1.1.25</ecNumber>
    </submittedName>
</protein>
<dbReference type="InterPro" id="IPR041121">
    <property type="entry name" value="SDH_C"/>
</dbReference>
<dbReference type="Gene3D" id="3.40.50.10860">
    <property type="entry name" value="Leucine Dehydrogenase, chain A, domain 1"/>
    <property type="match status" value="1"/>
</dbReference>
<sequence>MLMPRALVIGSPIGHSRSPVIHEAGYRVAGLTDWSYDRAEVTADEVPEFLAGLDADVHGLSVTMPCKEAALAAAATATPLARGVGAANTLVSTDDGWHADNTDVAGVVGALRGAGCEGTQHAVVLGSGATARAVIAALAELGVSDVTFVVRTTARPETLALADKLGIDAQVVRQDADEMPALVGRCLLVVSTLPQGGADVVADRLVDAPSLRIGPAAGPYVLDVVYADWPTRLAQVMQERCATVVNGLDMLVHQAAAQFELFTATPAPIADMMQAASDAVK</sequence>
<dbReference type="GO" id="GO:0050661">
    <property type="term" value="F:NADP binding"/>
    <property type="evidence" value="ECO:0007669"/>
    <property type="project" value="TreeGrafter"/>
</dbReference>
<evidence type="ECO:0000259" key="4">
    <source>
        <dbReference type="Pfam" id="PF18317"/>
    </source>
</evidence>
<evidence type="ECO:0000313" key="6">
    <source>
        <dbReference type="Proteomes" id="UP000285376"/>
    </source>
</evidence>
<dbReference type="InterPro" id="IPR010110">
    <property type="entry name" value="Shikimate_DH_AroM-type"/>
</dbReference>
<dbReference type="EMBL" id="QWLM01000002">
    <property type="protein sequence ID" value="RHW47641.1"/>
    <property type="molecule type" value="Genomic_DNA"/>
</dbReference>
<dbReference type="Pfam" id="PF18317">
    <property type="entry name" value="SDH_C"/>
    <property type="match status" value="1"/>
</dbReference>
<reference evidence="5 6" key="1">
    <citation type="submission" date="2018-08" db="EMBL/GenBank/DDBJ databases">
        <title>Whole genome sequence analysis of Dermacoccus abyssi bacteria isolated from Deep Mariana trench Micromonospora spp reveals genes involved in the environmental adaptation and production of secondary metabolites.</title>
        <authorList>
            <person name="Abdel-Mageed W.M."/>
            <person name="Lehri B."/>
            <person name="Nouioui I."/>
            <person name="Goodfellow I."/>
            <person name="Jaspars M."/>
            <person name="Karlyshev A."/>
        </authorList>
    </citation>
    <scope>NUCLEOTIDE SEQUENCE [LARGE SCALE GENOMIC DNA]</scope>
    <source>
        <strain evidence="5 6">MT1.1</strain>
    </source>
</reference>
<dbReference type="GO" id="GO:0009073">
    <property type="term" value="P:aromatic amino acid family biosynthetic process"/>
    <property type="evidence" value="ECO:0007669"/>
    <property type="project" value="UniProtKB-KW"/>
</dbReference>
<dbReference type="PANTHER" id="PTHR21089">
    <property type="entry name" value="SHIKIMATE DEHYDROGENASE"/>
    <property type="match status" value="1"/>
</dbReference>
<dbReference type="EC" id="1.1.1.25" evidence="5"/>
<organism evidence="5 6">
    <name type="scientific">Dermacoccus abyssi</name>
    <dbReference type="NCBI Taxonomy" id="322596"/>
    <lineage>
        <taxon>Bacteria</taxon>
        <taxon>Bacillati</taxon>
        <taxon>Actinomycetota</taxon>
        <taxon>Actinomycetes</taxon>
        <taxon>Micrococcales</taxon>
        <taxon>Dermacoccaceae</taxon>
        <taxon>Dermacoccus</taxon>
    </lineage>
</organism>
<gene>
    <name evidence="5" type="ORF">D1832_02835</name>
</gene>
<dbReference type="CDD" id="cd01065">
    <property type="entry name" value="NAD_bind_Shikimate_DH"/>
    <property type="match status" value="1"/>
</dbReference>
<dbReference type="Pfam" id="PF08501">
    <property type="entry name" value="Shikimate_dh_N"/>
    <property type="match status" value="1"/>
</dbReference>
<dbReference type="Gene3D" id="3.40.50.720">
    <property type="entry name" value="NAD(P)-binding Rossmann-like Domain"/>
    <property type="match status" value="1"/>
</dbReference>
<comment type="caution">
    <text evidence="5">The sequence shown here is derived from an EMBL/GenBank/DDBJ whole genome shotgun (WGS) entry which is preliminary data.</text>
</comment>
<dbReference type="NCBIfam" id="NF001311">
    <property type="entry name" value="PRK00258.1-3"/>
    <property type="match status" value="1"/>
</dbReference>
<dbReference type="GO" id="GO:0009423">
    <property type="term" value="P:chorismate biosynthetic process"/>
    <property type="evidence" value="ECO:0007669"/>
    <property type="project" value="TreeGrafter"/>
</dbReference>
<dbReference type="Proteomes" id="UP000285376">
    <property type="component" value="Unassembled WGS sequence"/>
</dbReference>
<dbReference type="SUPFAM" id="SSF53223">
    <property type="entry name" value="Aminoacid dehydrogenase-like, N-terminal domain"/>
    <property type="match status" value="1"/>
</dbReference>
<dbReference type="GO" id="GO:0005829">
    <property type="term" value="C:cytosol"/>
    <property type="evidence" value="ECO:0007669"/>
    <property type="project" value="TreeGrafter"/>
</dbReference>
<proteinExistence type="predicted"/>
<dbReference type="InterPro" id="IPR022893">
    <property type="entry name" value="Shikimate_DH_fam"/>
</dbReference>
<evidence type="ECO:0000256" key="2">
    <source>
        <dbReference type="ARBA" id="ARBA00023141"/>
    </source>
</evidence>
<dbReference type="SUPFAM" id="SSF51735">
    <property type="entry name" value="NAD(P)-binding Rossmann-fold domains"/>
    <property type="match status" value="1"/>
</dbReference>
<keyword evidence="5" id="KW-0560">Oxidoreductase</keyword>
<dbReference type="AlphaFoldDB" id="A0A417ZAG8"/>
<dbReference type="InterPro" id="IPR036291">
    <property type="entry name" value="NAD(P)-bd_dom_sf"/>
</dbReference>
<comment type="pathway">
    <text evidence="1">Metabolic intermediate biosynthesis; chorismate biosynthesis; chorismate from D-erythrose 4-phosphate and phosphoenolpyruvate: step 4/7.</text>
</comment>
<dbReference type="GO" id="GO:0019632">
    <property type="term" value="P:shikimate metabolic process"/>
    <property type="evidence" value="ECO:0007669"/>
    <property type="project" value="TreeGrafter"/>
</dbReference>
<accession>A0A417ZAG8</accession>